<keyword evidence="3" id="KW-1185">Reference proteome</keyword>
<evidence type="ECO:0000313" key="2">
    <source>
        <dbReference type="EMBL" id="SEK60318.1"/>
    </source>
</evidence>
<dbReference type="EMBL" id="FNZQ01000001">
    <property type="protein sequence ID" value="SEK60318.1"/>
    <property type="molecule type" value="Genomic_DNA"/>
</dbReference>
<dbReference type="AlphaFoldDB" id="A0A1H7ICY4"/>
<gene>
    <name evidence="2" type="ORF">SAMN04488526_1002</name>
</gene>
<evidence type="ECO:0000313" key="3">
    <source>
        <dbReference type="Proteomes" id="UP000199283"/>
    </source>
</evidence>
<dbReference type="STRING" id="188906.SAMN04488526_1002"/>
<feature type="signal peptide" evidence="1">
    <location>
        <begin position="1"/>
        <end position="21"/>
    </location>
</feature>
<dbReference type="Proteomes" id="UP000199283">
    <property type="component" value="Unassembled WGS sequence"/>
</dbReference>
<dbReference type="RefSeq" id="WP_092760293.1">
    <property type="nucleotide sequence ID" value="NZ_FNZQ01000001.1"/>
</dbReference>
<keyword evidence="1" id="KW-0732">Signal</keyword>
<dbReference type="Pfam" id="PF13618">
    <property type="entry name" value="Gluconate_2-dh3"/>
    <property type="match status" value="1"/>
</dbReference>
<feature type="chain" id="PRO_5011714581" evidence="1">
    <location>
        <begin position="22"/>
        <end position="246"/>
    </location>
</feature>
<evidence type="ECO:0000256" key="1">
    <source>
        <dbReference type="SAM" id="SignalP"/>
    </source>
</evidence>
<name>A0A1H7ICY4_9RHOB</name>
<reference evidence="2 3" key="1">
    <citation type="submission" date="2016-10" db="EMBL/GenBank/DDBJ databases">
        <authorList>
            <person name="de Groot N.N."/>
        </authorList>
    </citation>
    <scope>NUCLEOTIDE SEQUENCE [LARGE SCALE GENOMIC DNA]</scope>
    <source>
        <strain evidence="2 3">DSM 14858</strain>
    </source>
</reference>
<accession>A0A1H7ICY4</accession>
<proteinExistence type="predicted"/>
<sequence>MSFPTRRKILKSLLLGGSAMAAPSAVFGALYGRGEGMPWEPMKGQPPYYGTQEDNFFTAEERATTAVICARLIPSDEDGPGATEADVISFLDRQMAGFYGRGQHWYMEGPFAEGTATQGYQSEHPPAQLYRYALAELDNYCRDRHDAAFAGLSEAQQDEILKGMDEEEITFEGVSAKAFFDLILKNTIEGYFADPIYGGNRDMVAWQYVRFPGTRYDYRDFVKHNGARIDLPPVSLMGRPGWNSLE</sequence>
<dbReference type="InterPro" id="IPR027056">
    <property type="entry name" value="Gluconate_2DH_su3"/>
</dbReference>
<dbReference type="OrthoDB" id="8400810at2"/>
<organism evidence="2 3">
    <name type="scientific">Jannaschia helgolandensis</name>
    <dbReference type="NCBI Taxonomy" id="188906"/>
    <lineage>
        <taxon>Bacteria</taxon>
        <taxon>Pseudomonadati</taxon>
        <taxon>Pseudomonadota</taxon>
        <taxon>Alphaproteobacteria</taxon>
        <taxon>Rhodobacterales</taxon>
        <taxon>Roseobacteraceae</taxon>
        <taxon>Jannaschia</taxon>
    </lineage>
</organism>
<protein>
    <submittedName>
        <fullName evidence="2">Gluconate 2-dehydrogenase gamma chain</fullName>
    </submittedName>
</protein>